<feature type="region of interest" description="Disordered" evidence="1">
    <location>
        <begin position="113"/>
        <end position="275"/>
    </location>
</feature>
<name>A0A9D3X2R2_9SAUR</name>
<comment type="caution">
    <text evidence="2">The sequence shown here is derived from an EMBL/GenBank/DDBJ whole genome shotgun (WGS) entry which is preliminary data.</text>
</comment>
<reference evidence="2" key="1">
    <citation type="submission" date="2021-09" db="EMBL/GenBank/DDBJ databases">
        <title>The genome of Mauremys mutica provides insights into the evolution of semi-aquatic lifestyle.</title>
        <authorList>
            <person name="Gong S."/>
            <person name="Gao Y."/>
        </authorList>
    </citation>
    <scope>NUCLEOTIDE SEQUENCE</scope>
    <source>
        <strain evidence="2">MM-2020</strain>
        <tissue evidence="2">Muscle</tissue>
    </source>
</reference>
<protein>
    <submittedName>
        <fullName evidence="2">Uncharacterized protein</fullName>
    </submittedName>
</protein>
<dbReference type="Proteomes" id="UP000827986">
    <property type="component" value="Unassembled WGS sequence"/>
</dbReference>
<evidence type="ECO:0000313" key="3">
    <source>
        <dbReference type="Proteomes" id="UP000827986"/>
    </source>
</evidence>
<feature type="compositionally biased region" description="Polar residues" evidence="1">
    <location>
        <begin position="142"/>
        <end position="151"/>
    </location>
</feature>
<proteinExistence type="predicted"/>
<feature type="compositionally biased region" description="Polar residues" evidence="1">
    <location>
        <begin position="114"/>
        <end position="126"/>
    </location>
</feature>
<dbReference type="AlphaFoldDB" id="A0A9D3X2R2"/>
<feature type="compositionally biased region" description="Acidic residues" evidence="1">
    <location>
        <begin position="159"/>
        <end position="168"/>
    </location>
</feature>
<accession>A0A9D3X2R2</accession>
<evidence type="ECO:0000256" key="1">
    <source>
        <dbReference type="SAM" id="MobiDB-lite"/>
    </source>
</evidence>
<gene>
    <name evidence="2" type="ORF">KIL84_007191</name>
</gene>
<organism evidence="2 3">
    <name type="scientific">Mauremys mutica</name>
    <name type="common">yellowpond turtle</name>
    <dbReference type="NCBI Taxonomy" id="74926"/>
    <lineage>
        <taxon>Eukaryota</taxon>
        <taxon>Metazoa</taxon>
        <taxon>Chordata</taxon>
        <taxon>Craniata</taxon>
        <taxon>Vertebrata</taxon>
        <taxon>Euteleostomi</taxon>
        <taxon>Archelosauria</taxon>
        <taxon>Testudinata</taxon>
        <taxon>Testudines</taxon>
        <taxon>Cryptodira</taxon>
        <taxon>Durocryptodira</taxon>
        <taxon>Testudinoidea</taxon>
        <taxon>Geoemydidae</taxon>
        <taxon>Geoemydinae</taxon>
        <taxon>Mauremys</taxon>
    </lineage>
</organism>
<feature type="compositionally biased region" description="Basic and acidic residues" evidence="1">
    <location>
        <begin position="175"/>
        <end position="194"/>
    </location>
</feature>
<keyword evidence="3" id="KW-1185">Reference proteome</keyword>
<sequence length="275" mass="29839">MQGTPLAMSAERAELLVSTLASTARLVHRAGEAQKSAQLACFHAGQALAQAGEVLSLSKQSYLQARRLGDGLLGSLPQPDYRGLFQCLARPPLAYEEFRAMLRRAESTLLHPIFQSTGPPQSQQAPSPDCHSLSGCAHDSTLGRTQASGPQGSPCARETDEDSTEEEEGRSLQVRGRDPSRHRQVEAVRLEERMGGAFVTQRRRSPRRSPSGSLEALSPLVSEQELSTIQPLMRCPSRQGGPGKFLSKVTRRDRPPGETSDSDTDQSEALAKDRA</sequence>
<dbReference type="EMBL" id="JAHDVG010000483">
    <property type="protein sequence ID" value="KAH1171573.1"/>
    <property type="molecule type" value="Genomic_DNA"/>
</dbReference>
<evidence type="ECO:0000313" key="2">
    <source>
        <dbReference type="EMBL" id="KAH1171573.1"/>
    </source>
</evidence>